<dbReference type="Proteomes" id="UP000010445">
    <property type="component" value="Unassembled WGS sequence"/>
</dbReference>
<evidence type="ECO:0000256" key="6">
    <source>
        <dbReference type="ARBA" id="ARBA00022801"/>
    </source>
</evidence>
<evidence type="ECO:0000256" key="11">
    <source>
        <dbReference type="RuleBase" id="RU004181"/>
    </source>
</evidence>
<keyword evidence="4 9" id="KW-0812">Transmembrane</keyword>
<evidence type="ECO:0000256" key="9">
    <source>
        <dbReference type="HAMAP-Rule" id="MF_00161"/>
    </source>
</evidence>
<dbReference type="UniPathway" id="UPA00665"/>
<dbReference type="HAMAP" id="MF_00161">
    <property type="entry name" value="LspA"/>
    <property type="match status" value="1"/>
</dbReference>
<keyword evidence="5 9" id="KW-0064">Aspartyl protease</keyword>
<keyword evidence="6 9" id="KW-0378">Hydrolase</keyword>
<dbReference type="PRINTS" id="PR00781">
    <property type="entry name" value="LIPOSIGPTASE"/>
</dbReference>
<dbReference type="EC" id="3.4.23.36" evidence="9"/>
<dbReference type="AlphaFoldDB" id="L1MER4"/>
<dbReference type="HOGENOM" id="CLU_083252_2_2_11"/>
<protein>
    <recommendedName>
        <fullName evidence="9">Lipoprotein signal peptidase</fullName>
        <ecNumber evidence="9">3.4.23.36</ecNumber>
    </recommendedName>
    <alternativeName>
        <fullName evidence="9">Prolipoprotein signal peptidase</fullName>
    </alternativeName>
    <alternativeName>
        <fullName evidence="9">Signal peptidase II</fullName>
        <shortName evidence="9">SPase II</shortName>
    </alternativeName>
</protein>
<evidence type="ECO:0000256" key="1">
    <source>
        <dbReference type="ARBA" id="ARBA00006139"/>
    </source>
</evidence>
<feature type="transmembrane region" description="Helical" evidence="9">
    <location>
        <begin position="93"/>
        <end position="111"/>
    </location>
</feature>
<accession>L1MER4</accession>
<evidence type="ECO:0000256" key="3">
    <source>
        <dbReference type="ARBA" id="ARBA00022670"/>
    </source>
</evidence>
<evidence type="ECO:0000256" key="10">
    <source>
        <dbReference type="RuleBase" id="RU000594"/>
    </source>
</evidence>
<comment type="pathway">
    <text evidence="9">Protein modification; lipoprotein biosynthesis (signal peptide cleavage).</text>
</comment>
<comment type="caution">
    <text evidence="12">The sequence shown here is derived from an EMBL/GenBank/DDBJ whole genome shotgun (WGS) entry which is preliminary data.</text>
</comment>
<dbReference type="GO" id="GO:0005886">
    <property type="term" value="C:plasma membrane"/>
    <property type="evidence" value="ECO:0007669"/>
    <property type="project" value="UniProtKB-SubCell"/>
</dbReference>
<evidence type="ECO:0000256" key="2">
    <source>
        <dbReference type="ARBA" id="ARBA00022475"/>
    </source>
</evidence>
<evidence type="ECO:0000313" key="12">
    <source>
        <dbReference type="EMBL" id="EKX89732.1"/>
    </source>
</evidence>
<evidence type="ECO:0000256" key="8">
    <source>
        <dbReference type="ARBA" id="ARBA00023136"/>
    </source>
</evidence>
<dbReference type="eggNOG" id="COG0597">
    <property type="taxonomic scope" value="Bacteria"/>
</dbReference>
<dbReference type="PANTHER" id="PTHR33695">
    <property type="entry name" value="LIPOPROTEIN SIGNAL PEPTIDASE"/>
    <property type="match status" value="1"/>
</dbReference>
<feature type="active site" evidence="9">
    <location>
        <position position="127"/>
    </location>
</feature>
<dbReference type="GO" id="GO:0006508">
    <property type="term" value="P:proteolysis"/>
    <property type="evidence" value="ECO:0007669"/>
    <property type="project" value="UniProtKB-KW"/>
</dbReference>
<feature type="transmembrane region" description="Helical" evidence="9">
    <location>
        <begin position="12"/>
        <end position="35"/>
    </location>
</feature>
<dbReference type="PATRIC" id="fig|1035195.3.peg.1474"/>
<keyword evidence="13" id="KW-1185">Reference proteome</keyword>
<feature type="transmembrane region" description="Helical" evidence="9">
    <location>
        <begin position="143"/>
        <end position="159"/>
    </location>
</feature>
<keyword evidence="2 9" id="KW-1003">Cell membrane</keyword>
<comment type="function">
    <text evidence="9 10">This protein specifically catalyzes the removal of signal peptides from prolipoproteins.</text>
</comment>
<dbReference type="EMBL" id="AMEM01000022">
    <property type="protein sequence ID" value="EKX89732.1"/>
    <property type="molecule type" value="Genomic_DNA"/>
</dbReference>
<reference evidence="12 13" key="1">
    <citation type="submission" date="2012-05" db="EMBL/GenBank/DDBJ databases">
        <authorList>
            <person name="Weinstock G."/>
            <person name="Sodergren E."/>
            <person name="Lobos E.A."/>
            <person name="Fulton L."/>
            <person name="Fulton R."/>
            <person name="Courtney L."/>
            <person name="Fronick C."/>
            <person name="O'Laughlin M."/>
            <person name="Godfrey J."/>
            <person name="Wilson R.M."/>
            <person name="Miner T."/>
            <person name="Farmer C."/>
            <person name="Delehaunty K."/>
            <person name="Cordes M."/>
            <person name="Minx P."/>
            <person name="Tomlinson C."/>
            <person name="Chen J."/>
            <person name="Wollam A."/>
            <person name="Pepin K.H."/>
            <person name="Bhonagiri V."/>
            <person name="Zhang X."/>
            <person name="Suruliraj S."/>
            <person name="Warren W."/>
            <person name="Mitreva M."/>
            <person name="Mardis E.R."/>
            <person name="Wilson R.K."/>
        </authorList>
    </citation>
    <scope>NUCLEOTIDE SEQUENCE [LARGE SCALE GENOMIC DNA]</scope>
    <source>
        <strain evidence="12 13">F0235</strain>
    </source>
</reference>
<comment type="subcellular location">
    <subcellularLocation>
        <location evidence="9">Cell membrane</location>
        <topology evidence="9">Multi-pass membrane protein</topology>
    </subcellularLocation>
</comment>
<dbReference type="Pfam" id="PF01252">
    <property type="entry name" value="Peptidase_A8"/>
    <property type="match status" value="1"/>
</dbReference>
<name>L1MER4_9CORY</name>
<dbReference type="PROSITE" id="PS00855">
    <property type="entry name" value="SPASE_II"/>
    <property type="match status" value="1"/>
</dbReference>
<comment type="similarity">
    <text evidence="1 9 11">Belongs to the peptidase A8 family.</text>
</comment>
<evidence type="ECO:0000313" key="13">
    <source>
        <dbReference type="Proteomes" id="UP000010445"/>
    </source>
</evidence>
<keyword evidence="3 9" id="KW-0645">Protease</keyword>
<sequence length="172" mass="18656">MDYVTRPKRSFRLAMLAIAITVGIIDQITKIIVLARLEPGVAYPIIGDWFRFFLIFNSGAAFSFGQGMTWIFTLIQLGYIIAIAFYAPRIRTLTTAVSLALVAGGALGNLIDRLFRAPAFFVGHVVDFISVGSFAIFNVADSAITVGVALFVVSAFLDARRQGAATESKVAR</sequence>
<feature type="active site" evidence="9">
    <location>
        <position position="141"/>
    </location>
</feature>
<feature type="transmembrane region" description="Helical" evidence="9">
    <location>
        <begin position="69"/>
        <end position="87"/>
    </location>
</feature>
<organism evidence="12 13">
    <name type="scientific">Corynebacterium durum F0235</name>
    <dbReference type="NCBI Taxonomy" id="1035195"/>
    <lineage>
        <taxon>Bacteria</taxon>
        <taxon>Bacillati</taxon>
        <taxon>Actinomycetota</taxon>
        <taxon>Actinomycetes</taxon>
        <taxon>Mycobacteriales</taxon>
        <taxon>Corynebacteriaceae</taxon>
        <taxon>Corynebacterium</taxon>
    </lineage>
</organism>
<dbReference type="PANTHER" id="PTHR33695:SF1">
    <property type="entry name" value="LIPOPROTEIN SIGNAL PEPTIDASE"/>
    <property type="match status" value="1"/>
</dbReference>
<keyword evidence="7 9" id="KW-1133">Transmembrane helix</keyword>
<evidence type="ECO:0000256" key="5">
    <source>
        <dbReference type="ARBA" id="ARBA00022750"/>
    </source>
</evidence>
<evidence type="ECO:0000256" key="7">
    <source>
        <dbReference type="ARBA" id="ARBA00022989"/>
    </source>
</evidence>
<dbReference type="InterPro" id="IPR001872">
    <property type="entry name" value="Peptidase_A8"/>
</dbReference>
<dbReference type="GO" id="GO:0004190">
    <property type="term" value="F:aspartic-type endopeptidase activity"/>
    <property type="evidence" value="ECO:0007669"/>
    <property type="project" value="UniProtKB-UniRule"/>
</dbReference>
<gene>
    <name evidence="9" type="primary">lspA</name>
    <name evidence="12" type="ORF">HMPREF9997_01635</name>
</gene>
<proteinExistence type="inferred from homology"/>
<dbReference type="NCBIfam" id="TIGR00077">
    <property type="entry name" value="lspA"/>
    <property type="match status" value="1"/>
</dbReference>
<comment type="catalytic activity">
    <reaction evidence="9 10">
        <text>Release of signal peptides from bacterial membrane prolipoproteins. Hydrolyzes -Xaa-Yaa-Zaa-|-(S,diacylglyceryl)Cys-, in which Xaa is hydrophobic (preferably Leu), and Yaa (Ala or Ser) and Zaa (Gly or Ala) have small, neutral side chains.</text>
        <dbReference type="EC" id="3.4.23.36"/>
    </reaction>
</comment>
<keyword evidence="8 9" id="KW-0472">Membrane</keyword>
<dbReference type="STRING" id="1035195.HMPREF9997_01635"/>
<evidence type="ECO:0000256" key="4">
    <source>
        <dbReference type="ARBA" id="ARBA00022692"/>
    </source>
</evidence>